<dbReference type="PIRSF" id="PIRSF017082">
    <property type="entry name" value="YflP"/>
    <property type="match status" value="1"/>
</dbReference>
<dbReference type="EMBL" id="CP058554">
    <property type="protein sequence ID" value="QMV72228.1"/>
    <property type="molecule type" value="Genomic_DNA"/>
</dbReference>
<accession>A0A7G5EE03</accession>
<dbReference type="AlphaFoldDB" id="A0A7G5EE03"/>
<evidence type="ECO:0000313" key="3">
    <source>
        <dbReference type="EMBL" id="QMV72228.1"/>
    </source>
</evidence>
<dbReference type="InterPro" id="IPR005064">
    <property type="entry name" value="BUG"/>
</dbReference>
<dbReference type="CDD" id="cd13578">
    <property type="entry name" value="PBP2_Bug27"/>
    <property type="match status" value="1"/>
</dbReference>
<gene>
    <name evidence="3" type="ORF">HS961_04965</name>
</gene>
<reference evidence="3 4" key="1">
    <citation type="journal article" date="2020" name="G3 (Bethesda)">
        <title>CeMbio - The Caenorhabditis elegans Microbiome Resource.</title>
        <authorList>
            <person name="Dirksen P."/>
            <person name="Assie A."/>
            <person name="Zimmermann J."/>
            <person name="Zhang F."/>
            <person name="Tietje A.M."/>
            <person name="Marsh S.A."/>
            <person name="Felix M.A."/>
            <person name="Shapira M."/>
            <person name="Kaleta C."/>
            <person name="Schulenburg H."/>
            <person name="Samuel B."/>
        </authorList>
    </citation>
    <scope>NUCLEOTIDE SEQUENCE [LARGE SCALE GENOMIC DNA]</scope>
    <source>
        <strain evidence="3 4">BIGb0172</strain>
    </source>
</reference>
<dbReference type="SUPFAM" id="SSF53850">
    <property type="entry name" value="Periplasmic binding protein-like II"/>
    <property type="match status" value="1"/>
</dbReference>
<evidence type="ECO:0000256" key="2">
    <source>
        <dbReference type="SAM" id="SignalP"/>
    </source>
</evidence>
<dbReference type="Proteomes" id="UP000515240">
    <property type="component" value="Chromosome"/>
</dbReference>
<evidence type="ECO:0000313" key="4">
    <source>
        <dbReference type="Proteomes" id="UP000515240"/>
    </source>
</evidence>
<feature type="signal peptide" evidence="2">
    <location>
        <begin position="1"/>
        <end position="24"/>
    </location>
</feature>
<organism evidence="3 4">
    <name type="scientific">Comamonas piscis</name>
    <dbReference type="NCBI Taxonomy" id="1562974"/>
    <lineage>
        <taxon>Bacteria</taxon>
        <taxon>Pseudomonadati</taxon>
        <taxon>Pseudomonadota</taxon>
        <taxon>Betaproteobacteria</taxon>
        <taxon>Burkholderiales</taxon>
        <taxon>Comamonadaceae</taxon>
        <taxon>Comamonas</taxon>
    </lineage>
</organism>
<comment type="similarity">
    <text evidence="1">Belongs to the UPF0065 (bug) family.</text>
</comment>
<dbReference type="PANTHER" id="PTHR42928:SF5">
    <property type="entry name" value="BLR1237 PROTEIN"/>
    <property type="match status" value="1"/>
</dbReference>
<dbReference type="Gene3D" id="3.40.190.10">
    <property type="entry name" value="Periplasmic binding protein-like II"/>
    <property type="match status" value="1"/>
</dbReference>
<name>A0A7G5EE03_9BURK</name>
<dbReference type="Pfam" id="PF03401">
    <property type="entry name" value="TctC"/>
    <property type="match status" value="1"/>
</dbReference>
<dbReference type="InterPro" id="IPR042100">
    <property type="entry name" value="Bug_dom1"/>
</dbReference>
<proteinExistence type="inferred from homology"/>
<keyword evidence="2" id="KW-0732">Signal</keyword>
<protein>
    <submittedName>
        <fullName evidence="3">Tripartite tricarboxylate transporter substrate binding protein</fullName>
    </submittedName>
</protein>
<evidence type="ECO:0000256" key="1">
    <source>
        <dbReference type="ARBA" id="ARBA00006987"/>
    </source>
</evidence>
<dbReference type="Gene3D" id="3.40.190.150">
    <property type="entry name" value="Bordetella uptake gene, domain 1"/>
    <property type="match status" value="1"/>
</dbReference>
<sequence length="326" mass="34851">MQRRQWWATLALTAIATVTTAAYASTAQGNYPSAPITMIVPFAAGSGTDAVARAVGQKLGERLQQPVIVDNRAGANAQIAAGLVAKAKPDGYTLFMTTNTSHSANPWLVKSLKYDPIKDFTPIARVGELPFALAVHPSVPADSVQALIDYAKANPGKLSYATPNSTSLVASETLRFLSKTDIVGVPYKSSPQALTDLMGNQVQMYVVDLGSGWSMLKTDRVRTLAVTAAKGSKILPNVPPIGKTLPGFDITSWNGIFAPAGTPPEVVNKINTALQAVLADEAVQKQLEQIGFEVWPTKTPQEFAQYVSEQLAYWGRLVKQADIPAQ</sequence>
<keyword evidence="4" id="KW-1185">Reference proteome</keyword>
<dbReference type="KEGG" id="cpis:HS961_04965"/>
<feature type="chain" id="PRO_5028958777" evidence="2">
    <location>
        <begin position="25"/>
        <end position="326"/>
    </location>
</feature>
<dbReference type="PANTHER" id="PTHR42928">
    <property type="entry name" value="TRICARBOXYLATE-BINDING PROTEIN"/>
    <property type="match status" value="1"/>
</dbReference>
<dbReference type="RefSeq" id="WP_182326649.1">
    <property type="nucleotide sequence ID" value="NZ_CP058554.1"/>
</dbReference>